<dbReference type="HAMAP" id="MF_00116">
    <property type="entry name" value="dUTPase_bact"/>
    <property type="match status" value="1"/>
</dbReference>
<comment type="caution">
    <text evidence="5">Lacks conserved residue(s) required for the propagation of feature annotation.</text>
</comment>
<dbReference type="InterPro" id="IPR036157">
    <property type="entry name" value="dUTPase-like_sf"/>
</dbReference>
<comment type="catalytic activity">
    <reaction evidence="4 5">
        <text>dUTP + H2O = dUMP + diphosphate + H(+)</text>
        <dbReference type="Rhea" id="RHEA:10248"/>
        <dbReference type="ChEBI" id="CHEBI:15377"/>
        <dbReference type="ChEBI" id="CHEBI:15378"/>
        <dbReference type="ChEBI" id="CHEBI:33019"/>
        <dbReference type="ChEBI" id="CHEBI:61555"/>
        <dbReference type="ChEBI" id="CHEBI:246422"/>
        <dbReference type="EC" id="3.6.1.23"/>
    </reaction>
</comment>
<dbReference type="GO" id="GO:0004170">
    <property type="term" value="F:dUTP diphosphatase activity"/>
    <property type="evidence" value="ECO:0007669"/>
    <property type="project" value="UniProtKB-UniRule"/>
</dbReference>
<comment type="cofactor">
    <cofactor evidence="5">
        <name>Mg(2+)</name>
        <dbReference type="ChEBI" id="CHEBI:18420"/>
    </cofactor>
</comment>
<keyword evidence="5" id="KW-0460">Magnesium</keyword>
<dbReference type="InterPro" id="IPR008181">
    <property type="entry name" value="dUTPase"/>
</dbReference>
<evidence type="ECO:0000313" key="8">
    <source>
        <dbReference type="Proteomes" id="UP000000378"/>
    </source>
</evidence>
<dbReference type="EMBL" id="CP002048">
    <property type="protein sequence ID" value="ADI01794.1"/>
    <property type="molecule type" value="Genomic_DNA"/>
</dbReference>
<dbReference type="SUPFAM" id="SSF51283">
    <property type="entry name" value="dUTPase-like"/>
    <property type="match status" value="1"/>
</dbReference>
<dbReference type="InterPro" id="IPR029054">
    <property type="entry name" value="dUTPase-like"/>
</dbReference>
<name>D7CM59_SYNLT</name>
<comment type="pathway">
    <text evidence="5">Pyrimidine metabolism; dUMP biosynthesis; dUMP from dCTP (dUTP route): step 2/2.</text>
</comment>
<dbReference type="PANTHER" id="PTHR11241">
    <property type="entry name" value="DEOXYURIDINE 5'-TRIPHOSPHATE NUCLEOTIDOHYDROLASE"/>
    <property type="match status" value="1"/>
</dbReference>
<evidence type="ECO:0000256" key="3">
    <source>
        <dbReference type="ARBA" id="ARBA00023080"/>
    </source>
</evidence>
<evidence type="ECO:0000256" key="2">
    <source>
        <dbReference type="ARBA" id="ARBA00022801"/>
    </source>
</evidence>
<feature type="binding site" evidence="5">
    <location>
        <begin position="72"/>
        <end position="74"/>
    </location>
    <ligand>
        <name>substrate</name>
    </ligand>
</feature>
<sequence length="153" mass="16426">MDFSIRVGVKKLSAKVGSSVSLPFYATEGAAGMDLCACLEEEIIVKPLERVQVPTGLAIKIPSHVVGLVFPRSGNAWRLGMTLSNAVGVIDSDYTGEIRVLITNLDPERPFIVKPGDRIAQLVFVPVLSARLELVEELEETERGSGGFGSTGR</sequence>
<dbReference type="GO" id="GO:0006226">
    <property type="term" value="P:dUMP biosynthetic process"/>
    <property type="evidence" value="ECO:0007669"/>
    <property type="project" value="UniProtKB-UniRule"/>
</dbReference>
<dbReference type="KEGG" id="slp:Slip_1015"/>
<reference evidence="7 8" key="2">
    <citation type="journal article" date="2010" name="Stand. Genomic Sci.">
        <title>Complete genome sequence of Syntrophothermus lipocalidus type strain (TGB-C1).</title>
        <authorList>
            <person name="Djao O.D."/>
            <person name="Zhang X."/>
            <person name="Lucas S."/>
            <person name="Lapidus A."/>
            <person name="Del Rio T.G."/>
            <person name="Nolan M."/>
            <person name="Tice H."/>
            <person name="Cheng J.F."/>
            <person name="Han C."/>
            <person name="Tapia R."/>
            <person name="Goodwin L."/>
            <person name="Pitluck S."/>
            <person name="Liolios K."/>
            <person name="Ivanova N."/>
            <person name="Mavromatis K."/>
            <person name="Mikhailova N."/>
            <person name="Ovchinnikova G."/>
            <person name="Pati A."/>
            <person name="Brambilla E."/>
            <person name="Chen A."/>
            <person name="Palaniappan K."/>
            <person name="Land M."/>
            <person name="Hauser L."/>
            <person name="Chang Y.J."/>
            <person name="Jeffries C.D."/>
            <person name="Rohde M."/>
            <person name="Sikorski J."/>
            <person name="Spring S."/>
            <person name="Goker M."/>
            <person name="Detter J.C."/>
            <person name="Woyke T."/>
            <person name="Bristow J."/>
            <person name="Eisen J.A."/>
            <person name="Markowitz V."/>
            <person name="Hugenholtz P."/>
            <person name="Kyrpides N.C."/>
            <person name="Klenk H.P."/>
        </authorList>
    </citation>
    <scope>NUCLEOTIDE SEQUENCE [LARGE SCALE GENOMIC DNA]</scope>
    <source>
        <strain evidence="8">DSM 12680 / TGB-C1</strain>
    </source>
</reference>
<accession>D7CM59</accession>
<dbReference type="EC" id="3.6.1.23" evidence="5"/>
<dbReference type="eggNOG" id="COG0756">
    <property type="taxonomic scope" value="Bacteria"/>
</dbReference>
<dbReference type="GO" id="GO:0046081">
    <property type="term" value="P:dUTP catabolic process"/>
    <property type="evidence" value="ECO:0007669"/>
    <property type="project" value="InterPro"/>
</dbReference>
<dbReference type="Proteomes" id="UP000000378">
    <property type="component" value="Chromosome"/>
</dbReference>
<keyword evidence="8" id="KW-1185">Reference proteome</keyword>
<evidence type="ECO:0000256" key="5">
    <source>
        <dbReference type="HAMAP-Rule" id="MF_00116"/>
    </source>
</evidence>
<feature type="binding site" evidence="5">
    <location>
        <begin position="89"/>
        <end position="91"/>
    </location>
    <ligand>
        <name>substrate</name>
    </ligand>
</feature>
<keyword evidence="3 5" id="KW-0546">Nucleotide metabolism</keyword>
<dbReference type="RefSeq" id="WP_013175196.1">
    <property type="nucleotide sequence ID" value="NC_014220.1"/>
</dbReference>
<feature type="binding site" evidence="5">
    <location>
        <position position="85"/>
    </location>
    <ligand>
        <name>substrate</name>
    </ligand>
</feature>
<evidence type="ECO:0000256" key="1">
    <source>
        <dbReference type="ARBA" id="ARBA00006581"/>
    </source>
</evidence>
<proteinExistence type="inferred from homology"/>
<gene>
    <name evidence="5" type="primary">dut</name>
    <name evidence="7" type="ordered locus">Slip_1015</name>
</gene>
<dbReference type="CDD" id="cd07557">
    <property type="entry name" value="trimeric_dUTPase"/>
    <property type="match status" value="1"/>
</dbReference>
<evidence type="ECO:0000256" key="4">
    <source>
        <dbReference type="ARBA" id="ARBA00047686"/>
    </source>
</evidence>
<dbReference type="Gene3D" id="2.70.40.10">
    <property type="match status" value="1"/>
</dbReference>
<comment type="similarity">
    <text evidence="1 5">Belongs to the dUTPase family.</text>
</comment>
<dbReference type="NCBIfam" id="TIGR00576">
    <property type="entry name" value="dut"/>
    <property type="match status" value="1"/>
</dbReference>
<dbReference type="HOGENOM" id="CLU_068508_1_3_9"/>
<protein>
    <recommendedName>
        <fullName evidence="5">Deoxyuridine 5'-triphosphate nucleotidohydrolase</fullName>
        <shortName evidence="5">dUTPase</shortName>
        <ecNumber evidence="5">3.6.1.23</ecNumber>
    </recommendedName>
    <alternativeName>
        <fullName evidence="5">dUTP pyrophosphatase</fullName>
    </alternativeName>
</protein>
<dbReference type="AlphaFoldDB" id="D7CM59"/>
<organism evidence="7 8">
    <name type="scientific">Syntrophothermus lipocalidus (strain DSM 12680 / TGB-C1)</name>
    <dbReference type="NCBI Taxonomy" id="643648"/>
    <lineage>
        <taxon>Bacteria</taxon>
        <taxon>Bacillati</taxon>
        <taxon>Bacillota</taxon>
        <taxon>Clostridia</taxon>
        <taxon>Eubacteriales</taxon>
        <taxon>Syntrophomonadaceae</taxon>
        <taxon>Syntrophothermus</taxon>
    </lineage>
</organism>
<evidence type="ECO:0000259" key="6">
    <source>
        <dbReference type="Pfam" id="PF00692"/>
    </source>
</evidence>
<dbReference type="InterPro" id="IPR033704">
    <property type="entry name" value="dUTPase_trimeric"/>
</dbReference>
<dbReference type="Pfam" id="PF00692">
    <property type="entry name" value="dUTPase"/>
    <property type="match status" value="1"/>
</dbReference>
<keyword evidence="5" id="KW-0479">Metal-binding</keyword>
<dbReference type="PANTHER" id="PTHR11241:SF0">
    <property type="entry name" value="DEOXYURIDINE 5'-TRIPHOSPHATE NUCLEOTIDOHYDROLASE"/>
    <property type="match status" value="1"/>
</dbReference>
<keyword evidence="2 5" id="KW-0378">Hydrolase</keyword>
<feature type="domain" description="dUTPase-like" evidence="6">
    <location>
        <begin position="20"/>
        <end position="152"/>
    </location>
</feature>
<reference evidence="8" key="1">
    <citation type="journal article" date="2010" name="Stand. Genomic Sci.">
        <title>Complete genome sequence of Syntrophothermus lipocalidus type strain (TGB-C1T).</title>
        <authorList>
            <consortium name="US DOE Joint Genome Institute (JGI-PGF)"/>
            <person name="Djao O."/>
            <person name="Zhang X."/>
            <person name="Lucas S."/>
            <person name="Lapidus A."/>
            <person name="Glavina Del Rio T."/>
            <person name="Nolan M."/>
            <person name="Tice H."/>
            <person name="Cheng J."/>
            <person name="Han C."/>
            <person name="Tapia R."/>
            <person name="Goodwin L."/>
            <person name="Pitluck S."/>
            <person name="Liolios K."/>
            <person name="Ivanova N."/>
            <person name="Mavromatis K."/>
            <person name="Mikhailova N."/>
            <person name="Ovchinnikova G."/>
            <person name="Pati A."/>
            <person name="Brambilla E."/>
            <person name="Chen A."/>
            <person name="Palaniappan K."/>
            <person name="Land M."/>
            <person name="Hauser L."/>
            <person name="Chang Y."/>
            <person name="Jeffries C."/>
            <person name="Rohde M."/>
            <person name="Sikorski J."/>
            <person name="Spring S."/>
            <person name="Goker M."/>
            <person name="Detter J."/>
            <person name="Woyke T."/>
            <person name="Bristow J."/>
            <person name="Eisen J."/>
            <person name="Markowitz V."/>
            <person name="Hugenholtz P."/>
            <person name="Kyrpides N."/>
            <person name="Klenk H."/>
        </authorList>
    </citation>
    <scope>NUCLEOTIDE SEQUENCE [LARGE SCALE GENOMIC DNA]</scope>
    <source>
        <strain evidence="8">DSM 12680 / TGB-C1</strain>
    </source>
</reference>
<dbReference type="STRING" id="643648.Slip_1015"/>
<comment type="function">
    <text evidence="5">This enzyme is involved in nucleotide metabolism: it produces dUMP, the immediate precursor of thymidine nucleotides and it decreases the intracellular concentration of dUTP so that uracil cannot be incorporated into DNA.</text>
</comment>
<dbReference type="GO" id="GO:0000287">
    <property type="term" value="F:magnesium ion binding"/>
    <property type="evidence" value="ECO:0007669"/>
    <property type="project" value="UniProtKB-UniRule"/>
</dbReference>
<dbReference type="NCBIfam" id="NF001862">
    <property type="entry name" value="PRK00601.1"/>
    <property type="match status" value="1"/>
</dbReference>
<dbReference type="UniPathway" id="UPA00610">
    <property type="reaction ID" value="UER00666"/>
</dbReference>
<evidence type="ECO:0000313" key="7">
    <source>
        <dbReference type="EMBL" id="ADI01794.1"/>
    </source>
</evidence>